<dbReference type="CDD" id="cd18186">
    <property type="entry name" value="BTB_POZ_ZBTB_KLHL-like"/>
    <property type="match status" value="1"/>
</dbReference>
<dbReference type="SUPFAM" id="SSF54695">
    <property type="entry name" value="POZ domain"/>
    <property type="match status" value="1"/>
</dbReference>
<feature type="compositionally biased region" description="Basic residues" evidence="1">
    <location>
        <begin position="1"/>
        <end position="10"/>
    </location>
</feature>
<dbReference type="Proteomes" id="UP000095282">
    <property type="component" value="Unplaced"/>
</dbReference>
<organism evidence="3 4">
    <name type="scientific">Caenorhabditis tropicalis</name>
    <dbReference type="NCBI Taxonomy" id="1561998"/>
    <lineage>
        <taxon>Eukaryota</taxon>
        <taxon>Metazoa</taxon>
        <taxon>Ecdysozoa</taxon>
        <taxon>Nematoda</taxon>
        <taxon>Chromadorea</taxon>
        <taxon>Rhabditida</taxon>
        <taxon>Rhabditina</taxon>
        <taxon>Rhabditomorpha</taxon>
        <taxon>Rhabditoidea</taxon>
        <taxon>Rhabditidae</taxon>
        <taxon>Peloderinae</taxon>
        <taxon>Caenorhabditis</taxon>
    </lineage>
</organism>
<protein>
    <submittedName>
        <fullName evidence="4">BTB domain-containing protein</fullName>
    </submittedName>
</protein>
<evidence type="ECO:0000313" key="3">
    <source>
        <dbReference type="Proteomes" id="UP000095282"/>
    </source>
</evidence>
<dbReference type="InterPro" id="IPR011333">
    <property type="entry name" value="SKP1/BTB/POZ_sf"/>
</dbReference>
<feature type="region of interest" description="Disordered" evidence="1">
    <location>
        <begin position="1"/>
        <end position="30"/>
    </location>
</feature>
<dbReference type="Gene3D" id="3.30.710.10">
    <property type="entry name" value="Potassium Channel Kv1.1, Chain A"/>
    <property type="match status" value="1"/>
</dbReference>
<dbReference type="WBParaSite" id="Csp11.Scaffold581.g4596.t1">
    <property type="protein sequence ID" value="Csp11.Scaffold581.g4596.t1"/>
    <property type="gene ID" value="Csp11.Scaffold581.g4596"/>
</dbReference>
<sequence>MSAGPSRKRSNSNENEGSSKKKKHLSIMNRSKKENDVSLVVQGKKFDVSKEFLAHLSRHSEYFDSLEKEKKEIEVEGAVNPAVFQEFLEVFYGGIPRKEEHLGNVLVLSEKWKCELITKRCVDYMENHMTLKARFELAVEYKLDKIKKDILNGIESVAILKEAIPVDVMEMDRDTMGMVLKRTMELQAPEKREASPAPMDVGTATMMIVPMGGWMPRRRQDS</sequence>
<dbReference type="PANTHER" id="PTHR22743:SF165">
    <property type="entry name" value="BTB AND MATH DOMAIN CONTAINING-RELATED"/>
    <property type="match status" value="1"/>
</dbReference>
<feature type="domain" description="BTB" evidence="2">
    <location>
        <begin position="35"/>
        <end position="94"/>
    </location>
</feature>
<proteinExistence type="predicted"/>
<evidence type="ECO:0000256" key="1">
    <source>
        <dbReference type="SAM" id="MobiDB-lite"/>
    </source>
</evidence>
<dbReference type="PROSITE" id="PS50097">
    <property type="entry name" value="BTB"/>
    <property type="match status" value="1"/>
</dbReference>
<keyword evidence="3" id="KW-1185">Reference proteome</keyword>
<name>A0A1I7TCL4_9PELO</name>
<dbReference type="AlphaFoldDB" id="A0A1I7TCL4"/>
<evidence type="ECO:0000259" key="2">
    <source>
        <dbReference type="PROSITE" id="PS50097"/>
    </source>
</evidence>
<dbReference type="SMART" id="SM00225">
    <property type="entry name" value="BTB"/>
    <property type="match status" value="1"/>
</dbReference>
<dbReference type="Pfam" id="PF00651">
    <property type="entry name" value="BTB"/>
    <property type="match status" value="1"/>
</dbReference>
<dbReference type="InterPro" id="IPR000210">
    <property type="entry name" value="BTB/POZ_dom"/>
</dbReference>
<evidence type="ECO:0000313" key="4">
    <source>
        <dbReference type="WBParaSite" id="Csp11.Scaffold581.g4596.t1"/>
    </source>
</evidence>
<accession>A0A1I7TCL4</accession>
<dbReference type="InterPro" id="IPR052664">
    <property type="entry name" value="BTB-MATH_domain_protein"/>
</dbReference>
<dbReference type="PANTHER" id="PTHR22743">
    <property type="entry name" value="MEPRIN/TRAF-LIKE MATH FAMILY-C.ELEGANS"/>
    <property type="match status" value="1"/>
</dbReference>
<reference evidence="4" key="1">
    <citation type="submission" date="2016-11" db="UniProtKB">
        <authorList>
            <consortium name="WormBaseParasite"/>
        </authorList>
    </citation>
    <scope>IDENTIFICATION</scope>
</reference>